<name>A0A1W1BTY0_9ZZZZ</name>
<accession>A0A1W1BTY0</accession>
<proteinExistence type="predicted"/>
<reference evidence="1" key="1">
    <citation type="submission" date="2016-10" db="EMBL/GenBank/DDBJ databases">
        <authorList>
            <person name="de Groot N.N."/>
        </authorList>
    </citation>
    <scope>NUCLEOTIDE SEQUENCE</scope>
</reference>
<protein>
    <submittedName>
        <fullName evidence="1">Uncharacterized protein</fullName>
    </submittedName>
</protein>
<dbReference type="EMBL" id="FPHE01000072">
    <property type="protein sequence ID" value="SFV56927.1"/>
    <property type="molecule type" value="Genomic_DNA"/>
</dbReference>
<organism evidence="1">
    <name type="scientific">hydrothermal vent metagenome</name>
    <dbReference type="NCBI Taxonomy" id="652676"/>
    <lineage>
        <taxon>unclassified sequences</taxon>
        <taxon>metagenomes</taxon>
        <taxon>ecological metagenomes</taxon>
    </lineage>
</organism>
<dbReference type="AlphaFoldDB" id="A0A1W1BTY0"/>
<gene>
    <name evidence="1" type="ORF">MNB_SV-12-184</name>
</gene>
<evidence type="ECO:0000313" key="1">
    <source>
        <dbReference type="EMBL" id="SFV56927.1"/>
    </source>
</evidence>
<dbReference type="PROSITE" id="PS51257">
    <property type="entry name" value="PROKAR_LIPOPROTEIN"/>
    <property type="match status" value="1"/>
</dbReference>
<sequence>MKVFKFAVAVAVVATLFVGCSKQVVKTDPFKDRNITNPDDTLRDYELNKIGDQIYMNETGGNPKYLMYWSPRETFPSLGYGHFIWYPSNQPQKFDQTFPAMIQYYIDNKVEIPKWLEKQKTLGAPWANKQEFERARGSNEFQQLKTLLVDTKALQIKFFYDRVKESIPEIMDNVSKADQKHIKQNYEALANTAGGWYPLIDYINFKGKGLKGTEKYNNQGWGLLQVLKTMRPVQKGPQALQEFSRAAQVVLEQRVRNKPSERTFLRGWIKRAKTYATSIY</sequence>